<dbReference type="GO" id="GO:0006508">
    <property type="term" value="P:proteolysis"/>
    <property type="evidence" value="ECO:0007669"/>
    <property type="project" value="UniProtKB-KW"/>
</dbReference>
<keyword evidence="3" id="KW-0645">Protease</keyword>
<dbReference type="PROSITE" id="PS50240">
    <property type="entry name" value="TRYPSIN_DOM"/>
    <property type="match status" value="1"/>
</dbReference>
<comment type="similarity">
    <text evidence="2">Belongs to the peptidase S1 family. Snake venom subfamily.</text>
</comment>
<evidence type="ECO:0000259" key="9">
    <source>
        <dbReference type="PROSITE" id="PS50240"/>
    </source>
</evidence>
<evidence type="ECO:0000313" key="11">
    <source>
        <dbReference type="Proteomes" id="UP000472271"/>
    </source>
</evidence>
<dbReference type="InParanoid" id="A0A673BS42"/>
<dbReference type="Pfam" id="PF00089">
    <property type="entry name" value="Trypsin"/>
    <property type="match status" value="1"/>
</dbReference>
<dbReference type="EC" id="3.4.21.4" evidence="8"/>
<reference evidence="10" key="3">
    <citation type="submission" date="2025-09" db="UniProtKB">
        <authorList>
            <consortium name="Ensembl"/>
        </authorList>
    </citation>
    <scope>IDENTIFICATION</scope>
</reference>
<evidence type="ECO:0000256" key="2">
    <source>
        <dbReference type="ARBA" id="ARBA00009228"/>
    </source>
</evidence>
<dbReference type="InterPro" id="IPR033116">
    <property type="entry name" value="TRYPSIN_SER"/>
</dbReference>
<dbReference type="PANTHER" id="PTHR24264">
    <property type="entry name" value="TRYPSIN-RELATED"/>
    <property type="match status" value="1"/>
</dbReference>
<comment type="catalytic activity">
    <reaction evidence="7">
        <text>Preferential cleavage: Arg-|-Xaa, Lys-|-Xaa.</text>
        <dbReference type="EC" id="3.4.21.4"/>
    </reaction>
</comment>
<dbReference type="InterPro" id="IPR001254">
    <property type="entry name" value="Trypsin_dom"/>
</dbReference>
<evidence type="ECO:0000256" key="6">
    <source>
        <dbReference type="ARBA" id="ARBA00023157"/>
    </source>
</evidence>
<reference evidence="10" key="1">
    <citation type="submission" date="2019-06" db="EMBL/GenBank/DDBJ databases">
        <authorList>
            <consortium name="Wellcome Sanger Institute Data Sharing"/>
        </authorList>
    </citation>
    <scope>NUCLEOTIDE SEQUENCE [LARGE SCALE GENOMIC DNA]</scope>
</reference>
<dbReference type="PRINTS" id="PR00722">
    <property type="entry name" value="CHYMOTRYPSIN"/>
</dbReference>
<dbReference type="Proteomes" id="UP000472271">
    <property type="component" value="Chromosome 7"/>
</dbReference>
<dbReference type="AlphaFoldDB" id="A0A673BS42"/>
<dbReference type="InterPro" id="IPR001314">
    <property type="entry name" value="Peptidase_S1A"/>
</dbReference>
<keyword evidence="6" id="KW-1015">Disulfide bond</keyword>
<evidence type="ECO:0000256" key="1">
    <source>
        <dbReference type="ARBA" id="ARBA00004239"/>
    </source>
</evidence>
<organism evidence="10 11">
    <name type="scientific">Sphaeramia orbicularis</name>
    <name type="common">orbiculate cardinalfish</name>
    <dbReference type="NCBI Taxonomy" id="375764"/>
    <lineage>
        <taxon>Eukaryota</taxon>
        <taxon>Metazoa</taxon>
        <taxon>Chordata</taxon>
        <taxon>Craniata</taxon>
        <taxon>Vertebrata</taxon>
        <taxon>Euteleostomi</taxon>
        <taxon>Actinopterygii</taxon>
        <taxon>Neopterygii</taxon>
        <taxon>Teleostei</taxon>
        <taxon>Neoteleostei</taxon>
        <taxon>Acanthomorphata</taxon>
        <taxon>Gobiaria</taxon>
        <taxon>Kurtiformes</taxon>
        <taxon>Apogonoidei</taxon>
        <taxon>Apogonidae</taxon>
        <taxon>Apogoninae</taxon>
        <taxon>Sphaeramia</taxon>
    </lineage>
</organism>
<dbReference type="InterPro" id="IPR009003">
    <property type="entry name" value="Peptidase_S1_PA"/>
</dbReference>
<dbReference type="InterPro" id="IPR050127">
    <property type="entry name" value="Serine_Proteases_S1"/>
</dbReference>
<dbReference type="GO" id="GO:0005615">
    <property type="term" value="C:extracellular space"/>
    <property type="evidence" value="ECO:0007669"/>
    <property type="project" value="TreeGrafter"/>
</dbReference>
<dbReference type="CDD" id="cd00190">
    <property type="entry name" value="Tryp_SPc"/>
    <property type="match status" value="1"/>
</dbReference>
<dbReference type="Gene3D" id="2.40.10.10">
    <property type="entry name" value="Trypsin-like serine proteases"/>
    <property type="match status" value="2"/>
</dbReference>
<dbReference type="InterPro" id="IPR043504">
    <property type="entry name" value="Peptidase_S1_PA_chymotrypsin"/>
</dbReference>
<reference evidence="10" key="2">
    <citation type="submission" date="2025-08" db="UniProtKB">
        <authorList>
            <consortium name="Ensembl"/>
        </authorList>
    </citation>
    <scope>IDENTIFICATION</scope>
</reference>
<keyword evidence="11" id="KW-1185">Reference proteome</keyword>
<evidence type="ECO:0000256" key="3">
    <source>
        <dbReference type="ARBA" id="ARBA00022670"/>
    </source>
</evidence>
<evidence type="ECO:0000256" key="8">
    <source>
        <dbReference type="ARBA" id="ARBA00038868"/>
    </source>
</evidence>
<dbReference type="PANTHER" id="PTHR24264:SF20">
    <property type="entry name" value="TRYPSIN-LIKE"/>
    <property type="match status" value="1"/>
</dbReference>
<evidence type="ECO:0000256" key="5">
    <source>
        <dbReference type="ARBA" id="ARBA00022825"/>
    </source>
</evidence>
<comment type="subcellular location">
    <subcellularLocation>
        <location evidence="1">Secreted</location>
        <location evidence="1">Extracellular space</location>
    </subcellularLocation>
</comment>
<evidence type="ECO:0000313" key="10">
    <source>
        <dbReference type="Ensembl" id="ENSSORP00005045611.1"/>
    </source>
</evidence>
<evidence type="ECO:0000256" key="4">
    <source>
        <dbReference type="ARBA" id="ARBA00022801"/>
    </source>
</evidence>
<accession>A0A673BS42</accession>
<feature type="domain" description="Peptidase S1" evidence="9">
    <location>
        <begin position="24"/>
        <end position="243"/>
    </location>
</feature>
<keyword evidence="4" id="KW-0378">Hydrolase</keyword>
<protein>
    <recommendedName>
        <fullName evidence="8">trypsin</fullName>
        <ecNumber evidence="8">3.4.21.4</ecNumber>
    </recommendedName>
</protein>
<proteinExistence type="inferred from homology"/>
<dbReference type="SMART" id="SM00020">
    <property type="entry name" value="Tryp_SPc"/>
    <property type="match status" value="1"/>
</dbReference>
<dbReference type="PROSITE" id="PS00135">
    <property type="entry name" value="TRYPSIN_SER"/>
    <property type="match status" value="1"/>
</dbReference>
<dbReference type="Ensembl" id="ENSSORT00005046766.1">
    <property type="protein sequence ID" value="ENSSORP00005045611.1"/>
    <property type="gene ID" value="ENSSORG00005020956.1"/>
</dbReference>
<name>A0A673BS42_9TELE</name>
<sequence>MQPIFLYFPLCVVGQDFAAADVRVIGGYAPVPHSLKYIVTLQTRLRQHLSDFFCSFHLLLKNNMVIVAGDYSLSIYEGTEQEVFPQVLIPHPEYDSNTYNNDIMLIKLQVPVYLNSFVSITLMPRPNAIISEGRTCRVSGWGNTEPSGGQIPSTLRTVKVPIISLEKCNSTDSFNGTITENMLCAGFSTGGKDACQGDSGGPLVCDGRLYGVVSWGKGCAEPNFPGVYTAVAKYRKWIDNTIFSFYRRCDKV</sequence>
<dbReference type="SUPFAM" id="SSF50494">
    <property type="entry name" value="Trypsin-like serine proteases"/>
    <property type="match status" value="1"/>
</dbReference>
<keyword evidence="5" id="KW-0720">Serine protease</keyword>
<dbReference type="FunFam" id="2.40.10.10:FF:000010">
    <property type="entry name" value="Kallikrein related peptidase 11"/>
    <property type="match status" value="1"/>
</dbReference>
<dbReference type="GO" id="GO:0004252">
    <property type="term" value="F:serine-type endopeptidase activity"/>
    <property type="evidence" value="ECO:0007669"/>
    <property type="project" value="UniProtKB-EC"/>
</dbReference>
<evidence type="ECO:0000256" key="7">
    <source>
        <dbReference type="ARBA" id="ARBA00036320"/>
    </source>
</evidence>